<feature type="transmembrane region" description="Helical" evidence="11">
    <location>
        <begin position="77"/>
        <end position="96"/>
    </location>
</feature>
<evidence type="ECO:0000256" key="8">
    <source>
        <dbReference type="ARBA" id="ARBA00022991"/>
    </source>
</evidence>
<keyword evidence="10" id="KW-0675">Receptor</keyword>
<accession>A0A2R8CJ36</accession>
<feature type="transmembrane region" description="Helical" evidence="11">
    <location>
        <begin position="198"/>
        <end position="219"/>
    </location>
</feature>
<evidence type="ECO:0000256" key="11">
    <source>
        <dbReference type="SAM" id="Phobius"/>
    </source>
</evidence>
<dbReference type="Pfam" id="PF01036">
    <property type="entry name" value="Bac_rhodopsin"/>
    <property type="match status" value="1"/>
</dbReference>
<reference evidence="13" key="1">
    <citation type="submission" date="2018-03" db="EMBL/GenBank/DDBJ databases">
        <authorList>
            <person name="Navarro De La Torre S."/>
        </authorList>
    </citation>
    <scope>NUCLEOTIDE SEQUENCE [LARGE SCALE GENOMIC DNA]</scope>
    <source>
        <strain evidence="13">EAod3</strain>
    </source>
</reference>
<evidence type="ECO:0000256" key="7">
    <source>
        <dbReference type="ARBA" id="ARBA00022989"/>
    </source>
</evidence>
<organism evidence="12 13">
    <name type="scientific">Kushneria phyllosphaerae</name>
    <dbReference type="NCBI Taxonomy" id="2100822"/>
    <lineage>
        <taxon>Bacteria</taxon>
        <taxon>Pseudomonadati</taxon>
        <taxon>Pseudomonadota</taxon>
        <taxon>Gammaproteobacteria</taxon>
        <taxon>Oceanospirillales</taxon>
        <taxon>Halomonadaceae</taxon>
        <taxon>Kushneria</taxon>
    </lineage>
</organism>
<feature type="transmembrane region" description="Helical" evidence="11">
    <location>
        <begin position="103"/>
        <end position="123"/>
    </location>
</feature>
<evidence type="ECO:0008006" key="14">
    <source>
        <dbReference type="Google" id="ProtNLM"/>
    </source>
</evidence>
<feature type="transmembrane region" description="Helical" evidence="11">
    <location>
        <begin position="38"/>
        <end position="57"/>
    </location>
</feature>
<dbReference type="PROSITE" id="PS00950">
    <property type="entry name" value="BACTERIAL_OPSIN_1"/>
    <property type="match status" value="1"/>
</dbReference>
<keyword evidence="8" id="KW-0157">Chromophore</keyword>
<dbReference type="Proteomes" id="UP000244934">
    <property type="component" value="Unassembled WGS sequence"/>
</dbReference>
<evidence type="ECO:0000313" key="13">
    <source>
        <dbReference type="Proteomes" id="UP000244934"/>
    </source>
</evidence>
<keyword evidence="13" id="KW-1185">Reference proteome</keyword>
<dbReference type="PANTHER" id="PTHR28286">
    <property type="match status" value="1"/>
</dbReference>
<protein>
    <recommendedName>
        <fullName evidence="14">Bacteriorhodopsin</fullName>
    </recommendedName>
</protein>
<evidence type="ECO:0000256" key="6">
    <source>
        <dbReference type="ARBA" id="ARBA00022925"/>
    </source>
</evidence>
<keyword evidence="5 11" id="KW-0812">Transmembrane</keyword>
<keyword evidence="9 11" id="KW-0472">Membrane</keyword>
<dbReference type="SUPFAM" id="SSF81321">
    <property type="entry name" value="Family A G protein-coupled receptor-like"/>
    <property type="match status" value="1"/>
</dbReference>
<dbReference type="GO" id="GO:0016020">
    <property type="term" value="C:membrane"/>
    <property type="evidence" value="ECO:0007669"/>
    <property type="project" value="UniProtKB-SubCell"/>
</dbReference>
<sequence>MSSGVQLSFTIGWIAMLLGGVLFWLASRRLPQVEKRHGVAAMTIVFVAFANYLAMALGQGDLFFNGRTVYFARYTDWVITTPILLTSLAMFAGNTLGRIATLLAALIAADVYMIVTGLVGNLSVAPYNYYWWVISMVAFFVVLGLIWGPLRRRASEDGQIAPYSKLAGMLTALWVCYPIVWLVGSSGAGMISVDIESWLYLVLDVTAKVGFGAVALNAARQGQSRAH</sequence>
<keyword evidence="6" id="KW-0681">Retinal protein</keyword>
<dbReference type="AlphaFoldDB" id="A0A2R8CJ36"/>
<dbReference type="RefSeq" id="WP_108841690.1">
    <property type="nucleotide sequence ID" value="NZ_ONZI01000001.1"/>
</dbReference>
<dbReference type="InterPro" id="IPR001425">
    <property type="entry name" value="Arc/bac/fun_rhodopsins"/>
</dbReference>
<dbReference type="SMART" id="SM01021">
    <property type="entry name" value="Bac_rhodopsin"/>
    <property type="match status" value="1"/>
</dbReference>
<feature type="transmembrane region" description="Helical" evidence="11">
    <location>
        <begin position="129"/>
        <end position="150"/>
    </location>
</feature>
<dbReference type="OrthoDB" id="70408at2"/>
<evidence type="ECO:0000256" key="4">
    <source>
        <dbReference type="ARBA" id="ARBA00022606"/>
    </source>
</evidence>
<proteinExistence type="inferred from homology"/>
<dbReference type="GO" id="GO:0007602">
    <property type="term" value="P:phototransduction"/>
    <property type="evidence" value="ECO:0007669"/>
    <property type="project" value="UniProtKB-KW"/>
</dbReference>
<dbReference type="PANTHER" id="PTHR28286:SF2">
    <property type="entry name" value="BACTERIORHODOPSIN _OPSIN, NOPA (EUROFUNG)"/>
    <property type="match status" value="1"/>
</dbReference>
<dbReference type="EMBL" id="ONZI01000001">
    <property type="protein sequence ID" value="SPJ32896.1"/>
    <property type="molecule type" value="Genomic_DNA"/>
</dbReference>
<dbReference type="Gene3D" id="1.20.1070.10">
    <property type="entry name" value="Rhodopsin 7-helix transmembrane proteins"/>
    <property type="match status" value="1"/>
</dbReference>
<evidence type="ECO:0000256" key="10">
    <source>
        <dbReference type="ARBA" id="ARBA00023170"/>
    </source>
</evidence>
<evidence type="ECO:0000313" key="12">
    <source>
        <dbReference type="EMBL" id="SPJ32896.1"/>
    </source>
</evidence>
<dbReference type="PRINTS" id="PR00251">
    <property type="entry name" value="BACTRLOPSIN"/>
</dbReference>
<dbReference type="PROSITE" id="PS00327">
    <property type="entry name" value="BACTERIAL_OPSIN_RET"/>
    <property type="match status" value="1"/>
</dbReference>
<feature type="transmembrane region" description="Helical" evidence="11">
    <location>
        <begin position="6"/>
        <end position="26"/>
    </location>
</feature>
<comment type="similarity">
    <text evidence="2">Belongs to the archaeal/bacterial/fungal opsin family.</text>
</comment>
<evidence type="ECO:0000256" key="1">
    <source>
        <dbReference type="ARBA" id="ARBA00004141"/>
    </source>
</evidence>
<comment type="subcellular location">
    <subcellularLocation>
        <location evidence="1">Membrane</location>
        <topology evidence="1">Multi-pass membrane protein</topology>
    </subcellularLocation>
</comment>
<keyword evidence="4" id="KW-0716">Sensory transduction</keyword>
<dbReference type="GO" id="GO:0005216">
    <property type="term" value="F:monoatomic ion channel activity"/>
    <property type="evidence" value="ECO:0007669"/>
    <property type="project" value="InterPro"/>
</dbReference>
<dbReference type="GO" id="GO:0009881">
    <property type="term" value="F:photoreceptor activity"/>
    <property type="evidence" value="ECO:0007669"/>
    <property type="project" value="UniProtKB-KW"/>
</dbReference>
<evidence type="ECO:0000256" key="2">
    <source>
        <dbReference type="ARBA" id="ARBA00008130"/>
    </source>
</evidence>
<evidence type="ECO:0000256" key="3">
    <source>
        <dbReference type="ARBA" id="ARBA00022543"/>
    </source>
</evidence>
<keyword evidence="3" id="KW-0600">Photoreceptor protein</keyword>
<keyword evidence="7 11" id="KW-1133">Transmembrane helix</keyword>
<evidence type="ECO:0000256" key="9">
    <source>
        <dbReference type="ARBA" id="ARBA00023136"/>
    </source>
</evidence>
<gene>
    <name evidence="12" type="ORF">KSP9073_00898</name>
</gene>
<evidence type="ECO:0000256" key="5">
    <source>
        <dbReference type="ARBA" id="ARBA00022692"/>
    </source>
</evidence>
<feature type="transmembrane region" description="Helical" evidence="11">
    <location>
        <begin position="171"/>
        <end position="192"/>
    </location>
</feature>
<dbReference type="InterPro" id="IPR018229">
    <property type="entry name" value="Rhodopsin_retinal_BS"/>
</dbReference>
<name>A0A2R8CJ36_9GAMM</name>